<dbReference type="FunFam" id="3.90.79.10:FF:000144">
    <property type="entry name" value="MutT/nudix family protein"/>
    <property type="match status" value="1"/>
</dbReference>
<evidence type="ECO:0000313" key="3">
    <source>
        <dbReference type="EMBL" id="KAK3497880.1"/>
    </source>
</evidence>
<organism evidence="3 4">
    <name type="scientific">Neurospora hispaniola</name>
    <dbReference type="NCBI Taxonomy" id="588809"/>
    <lineage>
        <taxon>Eukaryota</taxon>
        <taxon>Fungi</taxon>
        <taxon>Dikarya</taxon>
        <taxon>Ascomycota</taxon>
        <taxon>Pezizomycotina</taxon>
        <taxon>Sordariomycetes</taxon>
        <taxon>Sordariomycetidae</taxon>
        <taxon>Sordariales</taxon>
        <taxon>Sordariaceae</taxon>
        <taxon>Neurospora</taxon>
    </lineage>
</organism>
<dbReference type="Pfam" id="PF00293">
    <property type="entry name" value="NUDIX"/>
    <property type="match status" value="1"/>
</dbReference>
<dbReference type="InterPro" id="IPR000086">
    <property type="entry name" value="NUDIX_hydrolase_dom"/>
</dbReference>
<evidence type="ECO:0000259" key="2">
    <source>
        <dbReference type="PROSITE" id="PS51462"/>
    </source>
</evidence>
<dbReference type="EMBL" id="JAULSX010000002">
    <property type="protein sequence ID" value="KAK3497880.1"/>
    <property type="molecule type" value="Genomic_DNA"/>
</dbReference>
<dbReference type="PROSITE" id="PS00893">
    <property type="entry name" value="NUDIX_BOX"/>
    <property type="match status" value="1"/>
</dbReference>
<sequence length="157" mass="17714">MASQQPVVRVGVAAIISDAEGKMLVGVRKGSHGSGTLQFPGGHLEVGEDYLECAERETLEETGLKVKAEKALAFTNDIFDAEKKHYITIFVSCRRDDEQKQPVVMEPEKCESWTWRSEAELREFMVTEEGKQRLFLPIVNLFNDRLFKEYGSLTASL</sequence>
<reference evidence="3 4" key="1">
    <citation type="journal article" date="2023" name="Mol. Phylogenet. Evol.">
        <title>Genome-scale phylogeny and comparative genomics of the fungal order Sordariales.</title>
        <authorList>
            <person name="Hensen N."/>
            <person name="Bonometti L."/>
            <person name="Westerberg I."/>
            <person name="Brannstrom I.O."/>
            <person name="Guillou S."/>
            <person name="Cros-Aarteil S."/>
            <person name="Calhoun S."/>
            <person name="Haridas S."/>
            <person name="Kuo A."/>
            <person name="Mondo S."/>
            <person name="Pangilinan J."/>
            <person name="Riley R."/>
            <person name="LaButti K."/>
            <person name="Andreopoulos B."/>
            <person name="Lipzen A."/>
            <person name="Chen C."/>
            <person name="Yan M."/>
            <person name="Daum C."/>
            <person name="Ng V."/>
            <person name="Clum A."/>
            <person name="Steindorff A."/>
            <person name="Ohm R.A."/>
            <person name="Martin F."/>
            <person name="Silar P."/>
            <person name="Natvig D.O."/>
            <person name="Lalanne C."/>
            <person name="Gautier V."/>
            <person name="Ament-Velasquez S.L."/>
            <person name="Kruys A."/>
            <person name="Hutchinson M.I."/>
            <person name="Powell A.J."/>
            <person name="Barry K."/>
            <person name="Miller A.N."/>
            <person name="Grigoriev I.V."/>
            <person name="Debuchy R."/>
            <person name="Gladieux P."/>
            <person name="Hiltunen Thoren M."/>
            <person name="Johannesson H."/>
        </authorList>
    </citation>
    <scope>NUCLEOTIDE SEQUENCE [LARGE SCALE GENOMIC DNA]</scope>
    <source>
        <strain evidence="3 4">FGSC 10403</strain>
    </source>
</reference>
<gene>
    <name evidence="3" type="ORF">B0T23DRAFT_95789</name>
</gene>
<protein>
    <submittedName>
        <fullName evidence="3">NUDIX hydrolase domain-like protein</fullName>
    </submittedName>
</protein>
<name>A0AAJ0IER1_9PEZI</name>
<dbReference type="PANTHER" id="PTHR16099">
    <property type="entry name" value="8-OXO-DGTP DIPHOSPHATES NUDT15"/>
    <property type="match status" value="1"/>
</dbReference>
<dbReference type="InterPro" id="IPR020084">
    <property type="entry name" value="NUDIX_hydrolase_CS"/>
</dbReference>
<dbReference type="GO" id="GO:0035539">
    <property type="term" value="F:8-oxo-7,8-dihydrodeoxyguanosine triphosphate pyrophosphatase activity"/>
    <property type="evidence" value="ECO:0007669"/>
    <property type="project" value="TreeGrafter"/>
</dbReference>
<dbReference type="SUPFAM" id="SSF55811">
    <property type="entry name" value="Nudix"/>
    <property type="match status" value="1"/>
</dbReference>
<dbReference type="GO" id="GO:0006203">
    <property type="term" value="P:dGTP catabolic process"/>
    <property type="evidence" value="ECO:0007669"/>
    <property type="project" value="TreeGrafter"/>
</dbReference>
<dbReference type="AlphaFoldDB" id="A0AAJ0IER1"/>
<dbReference type="Proteomes" id="UP001285908">
    <property type="component" value="Unassembled WGS sequence"/>
</dbReference>
<dbReference type="Gene3D" id="3.90.79.10">
    <property type="entry name" value="Nucleoside Triphosphate Pyrophosphohydrolase"/>
    <property type="match status" value="1"/>
</dbReference>
<evidence type="ECO:0000256" key="1">
    <source>
        <dbReference type="ARBA" id="ARBA00022801"/>
    </source>
</evidence>
<dbReference type="RefSeq" id="XP_062696144.1">
    <property type="nucleotide sequence ID" value="XM_062842046.1"/>
</dbReference>
<evidence type="ECO:0000313" key="4">
    <source>
        <dbReference type="Proteomes" id="UP001285908"/>
    </source>
</evidence>
<dbReference type="PROSITE" id="PS51462">
    <property type="entry name" value="NUDIX"/>
    <property type="match status" value="1"/>
</dbReference>
<dbReference type="GeneID" id="87879668"/>
<keyword evidence="1 3" id="KW-0378">Hydrolase</keyword>
<dbReference type="InterPro" id="IPR015797">
    <property type="entry name" value="NUDIX_hydrolase-like_dom_sf"/>
</dbReference>
<accession>A0AAJ0IER1</accession>
<feature type="domain" description="Nudix hydrolase" evidence="2">
    <location>
        <begin position="6"/>
        <end position="140"/>
    </location>
</feature>
<dbReference type="PANTHER" id="PTHR16099:SF5">
    <property type="entry name" value="NUCLEOTIDE TRIPHOSPHATE DIPHOSPHATASE NUDT15"/>
    <property type="match status" value="1"/>
</dbReference>
<comment type="caution">
    <text evidence="3">The sequence shown here is derived from an EMBL/GenBank/DDBJ whole genome shotgun (WGS) entry which is preliminary data.</text>
</comment>
<dbReference type="CDD" id="cd04678">
    <property type="entry name" value="NUDIX_MTH2_Nudt15"/>
    <property type="match status" value="1"/>
</dbReference>
<proteinExistence type="predicted"/>
<keyword evidence="4" id="KW-1185">Reference proteome</keyword>
<dbReference type="GO" id="GO:0005829">
    <property type="term" value="C:cytosol"/>
    <property type="evidence" value="ECO:0007669"/>
    <property type="project" value="TreeGrafter"/>
</dbReference>